<dbReference type="EMBL" id="BNJG01000001">
    <property type="protein sequence ID" value="GHO51783.1"/>
    <property type="molecule type" value="Genomic_DNA"/>
</dbReference>
<keyword evidence="3" id="KW-0597">Phosphoprotein</keyword>
<dbReference type="NCBIfam" id="TIGR00229">
    <property type="entry name" value="sensory_box"/>
    <property type="match status" value="1"/>
</dbReference>
<feature type="domain" description="PAS" evidence="8">
    <location>
        <begin position="33"/>
        <end position="106"/>
    </location>
</feature>
<dbReference type="SUPFAM" id="SSF47384">
    <property type="entry name" value="Homodimeric domain of signal transducing histidine kinase"/>
    <property type="match status" value="1"/>
</dbReference>
<dbReference type="Gene3D" id="1.10.287.130">
    <property type="match status" value="1"/>
</dbReference>
<dbReference type="PANTHER" id="PTHR43711:SF1">
    <property type="entry name" value="HISTIDINE KINASE 1"/>
    <property type="match status" value="1"/>
</dbReference>
<dbReference type="CDD" id="cd00075">
    <property type="entry name" value="HATPase"/>
    <property type="match status" value="1"/>
</dbReference>
<evidence type="ECO:0000256" key="6">
    <source>
        <dbReference type="ARBA" id="ARBA00023012"/>
    </source>
</evidence>
<feature type="domain" description="Histidine kinase" evidence="7">
    <location>
        <begin position="162"/>
        <end position="378"/>
    </location>
</feature>
<evidence type="ECO:0000259" key="7">
    <source>
        <dbReference type="PROSITE" id="PS50109"/>
    </source>
</evidence>
<dbReference type="Gene3D" id="3.30.565.10">
    <property type="entry name" value="Histidine kinase-like ATPase, C-terminal domain"/>
    <property type="match status" value="1"/>
</dbReference>
<name>A0ABQ3UGG8_9CHLR</name>
<dbReference type="PRINTS" id="PR00344">
    <property type="entry name" value="BCTRLSENSOR"/>
</dbReference>
<dbReference type="InterPro" id="IPR004358">
    <property type="entry name" value="Sig_transdc_His_kin-like_C"/>
</dbReference>
<evidence type="ECO:0000313" key="11">
    <source>
        <dbReference type="Proteomes" id="UP000654345"/>
    </source>
</evidence>
<dbReference type="PROSITE" id="PS50112">
    <property type="entry name" value="PAS"/>
    <property type="match status" value="1"/>
</dbReference>
<dbReference type="EC" id="2.7.13.3" evidence="2"/>
<sequence length="382" mass="42893">MPVRNEAGQIVKWFGTCTDIEEQKRTEQALRQSQERIRALIDSNIIGITSNEGDEEVLVDANDAFLHMTGYTREDLNNRTLNRMRITPPEHAPLFQRVLQEVATHGQHTPIEAELVCKDGSRLPVLAGAVTFQDHPRQMIGFVLDNSARKELEQRKDDFISMASHELRNPLTALKMQTSLLRRQLAKQGLQASAPALSSMETQINKVTRLVEELLDVSKIQAGRLEYRQETVDLDALLRETIDTMQQTHPSHRILVRGVVQASLMADRDRLGQVFTNLISNAIKYSPGAETVEIDLEASLETVTIRVHDHGLGIPREQRDKIFERFYRATGPKQKAIPGLGMGLYIVAEIVKRHGGTITVESAVGKGSIFTVTLPKKRDILD</sequence>
<comment type="catalytic activity">
    <reaction evidence="1">
        <text>ATP + protein L-histidine = ADP + protein N-phospho-L-histidine.</text>
        <dbReference type="EC" id="2.7.13.3"/>
    </reaction>
</comment>
<dbReference type="Proteomes" id="UP000654345">
    <property type="component" value="Unassembled WGS sequence"/>
</dbReference>
<dbReference type="SUPFAM" id="SSF55785">
    <property type="entry name" value="PYP-like sensor domain (PAS domain)"/>
    <property type="match status" value="1"/>
</dbReference>
<proteinExistence type="predicted"/>
<dbReference type="CDD" id="cd00130">
    <property type="entry name" value="PAS"/>
    <property type="match status" value="1"/>
</dbReference>
<evidence type="ECO:0000256" key="2">
    <source>
        <dbReference type="ARBA" id="ARBA00012438"/>
    </source>
</evidence>
<organism evidence="10 11">
    <name type="scientific">Ktedonobacter robiniae</name>
    <dbReference type="NCBI Taxonomy" id="2778365"/>
    <lineage>
        <taxon>Bacteria</taxon>
        <taxon>Bacillati</taxon>
        <taxon>Chloroflexota</taxon>
        <taxon>Ktedonobacteria</taxon>
        <taxon>Ktedonobacterales</taxon>
        <taxon>Ktedonobacteraceae</taxon>
        <taxon>Ktedonobacter</taxon>
    </lineage>
</organism>
<accession>A0ABQ3UGG8</accession>
<dbReference type="CDD" id="cd00082">
    <property type="entry name" value="HisKA"/>
    <property type="match status" value="1"/>
</dbReference>
<dbReference type="InterPro" id="IPR013655">
    <property type="entry name" value="PAS_fold_3"/>
</dbReference>
<gene>
    <name evidence="10" type="ORF">KSB_02580</name>
</gene>
<dbReference type="Gene3D" id="3.30.450.20">
    <property type="entry name" value="PAS domain"/>
    <property type="match status" value="2"/>
</dbReference>
<evidence type="ECO:0000259" key="9">
    <source>
        <dbReference type="PROSITE" id="PS50113"/>
    </source>
</evidence>
<evidence type="ECO:0000313" key="10">
    <source>
        <dbReference type="EMBL" id="GHO51783.1"/>
    </source>
</evidence>
<evidence type="ECO:0000256" key="5">
    <source>
        <dbReference type="ARBA" id="ARBA00022777"/>
    </source>
</evidence>
<evidence type="ECO:0000256" key="3">
    <source>
        <dbReference type="ARBA" id="ARBA00022553"/>
    </source>
</evidence>
<reference evidence="10 11" key="1">
    <citation type="journal article" date="2021" name="Int. J. Syst. Evol. Microbiol.">
        <title>Reticulibacter mediterranei gen. nov., sp. nov., within the new family Reticulibacteraceae fam. nov., and Ktedonospora formicarum gen. nov., sp. nov., Ktedonobacter robiniae sp. nov., Dictyobacter formicarum sp. nov. and Dictyobacter arantiisoli sp. nov., belonging to the class Ktedonobacteria.</title>
        <authorList>
            <person name="Yabe S."/>
            <person name="Zheng Y."/>
            <person name="Wang C.M."/>
            <person name="Sakai Y."/>
            <person name="Abe K."/>
            <person name="Yokota A."/>
            <person name="Donadio S."/>
            <person name="Cavaletti L."/>
            <person name="Monciardini P."/>
        </authorList>
    </citation>
    <scope>NUCLEOTIDE SEQUENCE [LARGE SCALE GENOMIC DNA]</scope>
    <source>
        <strain evidence="10 11">SOSP1-30</strain>
    </source>
</reference>
<dbReference type="InterPro" id="IPR036097">
    <property type="entry name" value="HisK_dim/P_sf"/>
</dbReference>
<dbReference type="Pfam" id="PF00512">
    <property type="entry name" value="HisKA"/>
    <property type="match status" value="1"/>
</dbReference>
<dbReference type="InterPro" id="IPR005467">
    <property type="entry name" value="His_kinase_dom"/>
</dbReference>
<protein>
    <recommendedName>
        <fullName evidence="2">histidine kinase</fullName>
        <ecNumber evidence="2">2.7.13.3</ecNumber>
    </recommendedName>
</protein>
<dbReference type="PANTHER" id="PTHR43711">
    <property type="entry name" value="TWO-COMPONENT HISTIDINE KINASE"/>
    <property type="match status" value="1"/>
</dbReference>
<feature type="domain" description="PAC" evidence="9">
    <location>
        <begin position="1"/>
        <end position="32"/>
    </location>
</feature>
<dbReference type="SMART" id="SM00388">
    <property type="entry name" value="HisKA"/>
    <property type="match status" value="1"/>
</dbReference>
<dbReference type="Pfam" id="PF02518">
    <property type="entry name" value="HATPase_c"/>
    <property type="match status" value="1"/>
</dbReference>
<evidence type="ECO:0000256" key="4">
    <source>
        <dbReference type="ARBA" id="ARBA00022679"/>
    </source>
</evidence>
<keyword evidence="5" id="KW-0418">Kinase</keyword>
<evidence type="ECO:0000259" key="8">
    <source>
        <dbReference type="PROSITE" id="PS50112"/>
    </source>
</evidence>
<dbReference type="InterPro" id="IPR035965">
    <property type="entry name" value="PAS-like_dom_sf"/>
</dbReference>
<dbReference type="InterPro" id="IPR003661">
    <property type="entry name" value="HisK_dim/P_dom"/>
</dbReference>
<dbReference type="InterPro" id="IPR050736">
    <property type="entry name" value="Sensor_HK_Regulatory"/>
</dbReference>
<dbReference type="PROSITE" id="PS50113">
    <property type="entry name" value="PAC"/>
    <property type="match status" value="1"/>
</dbReference>
<comment type="caution">
    <text evidence="10">The sequence shown here is derived from an EMBL/GenBank/DDBJ whole genome shotgun (WGS) entry which is preliminary data.</text>
</comment>
<dbReference type="InterPro" id="IPR000700">
    <property type="entry name" value="PAS-assoc_C"/>
</dbReference>
<dbReference type="PROSITE" id="PS50109">
    <property type="entry name" value="HIS_KIN"/>
    <property type="match status" value="1"/>
</dbReference>
<dbReference type="SUPFAM" id="SSF55874">
    <property type="entry name" value="ATPase domain of HSP90 chaperone/DNA topoisomerase II/histidine kinase"/>
    <property type="match status" value="1"/>
</dbReference>
<keyword evidence="4" id="KW-0808">Transferase</keyword>
<dbReference type="InterPro" id="IPR000014">
    <property type="entry name" value="PAS"/>
</dbReference>
<dbReference type="InterPro" id="IPR036890">
    <property type="entry name" value="HATPase_C_sf"/>
</dbReference>
<dbReference type="SMART" id="SM00387">
    <property type="entry name" value="HATPase_c"/>
    <property type="match status" value="1"/>
</dbReference>
<keyword evidence="6" id="KW-0902">Two-component regulatory system</keyword>
<dbReference type="InterPro" id="IPR003594">
    <property type="entry name" value="HATPase_dom"/>
</dbReference>
<dbReference type="Pfam" id="PF08447">
    <property type="entry name" value="PAS_3"/>
    <property type="match status" value="1"/>
</dbReference>
<evidence type="ECO:0000256" key="1">
    <source>
        <dbReference type="ARBA" id="ARBA00000085"/>
    </source>
</evidence>
<keyword evidence="11" id="KW-1185">Reference proteome</keyword>